<dbReference type="WBParaSite" id="BTMF_0001679001-mRNA-1">
    <property type="protein sequence ID" value="BTMF_0001679001-mRNA-1"/>
    <property type="gene ID" value="BTMF_0001679001"/>
</dbReference>
<reference evidence="3 4" key="2">
    <citation type="submission" date="2018-11" db="EMBL/GenBank/DDBJ databases">
        <authorList>
            <consortium name="Pathogen Informatics"/>
        </authorList>
    </citation>
    <scope>NUCLEOTIDE SEQUENCE [LARGE SCALE GENOMIC DNA]</scope>
</reference>
<dbReference type="PANTHER" id="PTHR46088:SF1">
    <property type="entry name" value="TUBULIN--TYROSINE LIGASE-LIKE PROTEIN 12"/>
    <property type="match status" value="1"/>
</dbReference>
<keyword evidence="4" id="KW-1185">Reference proteome</keyword>
<feature type="region of interest" description="Disordered" evidence="1">
    <location>
        <begin position="120"/>
        <end position="195"/>
    </location>
</feature>
<accession>A0A0R3R9S7</accession>
<name>A0A0R3R9S7_9BILA</name>
<organism evidence="5">
    <name type="scientific">Brugia timori</name>
    <dbReference type="NCBI Taxonomy" id="42155"/>
    <lineage>
        <taxon>Eukaryota</taxon>
        <taxon>Metazoa</taxon>
        <taxon>Ecdysozoa</taxon>
        <taxon>Nematoda</taxon>
        <taxon>Chromadorea</taxon>
        <taxon>Rhabditida</taxon>
        <taxon>Spirurina</taxon>
        <taxon>Spiruromorpha</taxon>
        <taxon>Filarioidea</taxon>
        <taxon>Onchocercidae</taxon>
        <taxon>Brugia</taxon>
    </lineage>
</organism>
<gene>
    <name evidence="3" type="ORF">BTMF_LOCUS14764</name>
</gene>
<proteinExistence type="predicted"/>
<dbReference type="InterPro" id="IPR027749">
    <property type="entry name" value="TTLL12"/>
</dbReference>
<evidence type="ECO:0000313" key="4">
    <source>
        <dbReference type="Proteomes" id="UP000280834"/>
    </source>
</evidence>
<dbReference type="AlphaFoldDB" id="A0A0R3R9S7"/>
<evidence type="ECO:0000313" key="5">
    <source>
        <dbReference type="WBParaSite" id="BTMF_0001679001-mRNA-1"/>
    </source>
</evidence>
<dbReference type="GO" id="GO:0005737">
    <property type="term" value="C:cytoplasm"/>
    <property type="evidence" value="ECO:0007669"/>
    <property type="project" value="TreeGrafter"/>
</dbReference>
<feature type="compositionally biased region" description="Basic and acidic residues" evidence="1">
    <location>
        <begin position="161"/>
        <end position="171"/>
    </location>
</feature>
<dbReference type="PANTHER" id="PTHR46088">
    <property type="entry name" value="TUBULIN--TYROSINE LIGASE-LIKE PROTEIN 12"/>
    <property type="match status" value="1"/>
</dbReference>
<evidence type="ECO:0000313" key="3">
    <source>
        <dbReference type="EMBL" id="VDO50980.1"/>
    </source>
</evidence>
<evidence type="ECO:0000256" key="1">
    <source>
        <dbReference type="SAM" id="MobiDB-lite"/>
    </source>
</evidence>
<feature type="domain" description="Tubulin--tyrosine ligase-like protein 12 SET-like" evidence="2">
    <location>
        <begin position="66"/>
        <end position="115"/>
    </location>
</feature>
<dbReference type="InterPro" id="IPR057954">
    <property type="entry name" value="SET_TTL12"/>
</dbReference>
<dbReference type="STRING" id="42155.A0A0R3R9S7"/>
<dbReference type="Proteomes" id="UP000280834">
    <property type="component" value="Unassembled WGS sequence"/>
</dbReference>
<protein>
    <submittedName>
        <fullName evidence="5">Tubulin--tyrosine ligase-like protein 12</fullName>
    </submittedName>
</protein>
<evidence type="ECO:0000259" key="2">
    <source>
        <dbReference type="Pfam" id="PF25556"/>
    </source>
</evidence>
<reference evidence="5" key="1">
    <citation type="submission" date="2017-02" db="UniProtKB">
        <authorList>
            <consortium name="WormBaseParasite"/>
        </authorList>
    </citation>
    <scope>IDENTIFICATION</scope>
</reference>
<dbReference type="EMBL" id="UZAG01021585">
    <property type="protein sequence ID" value="VDO50980.1"/>
    <property type="molecule type" value="Genomic_DNA"/>
</dbReference>
<sequence>MGTKNIDDNKYEGFESRHQQQLLAAGIPKHFWRRLHEKLVNEIFDAGDFFQILEEINEDGKHHYTVVALQQLRMDDPNCIFLIDHAWTFRPQIARRQLREIPDLLDRICNVFNIEDQERSTAESHSDYGGSGDDSQIPSGLHWRTGSNEDEGIVKSMSHSDSLKKHNDNKCDGNAGSNNSKLDAEAGPSNFKGIS</sequence>
<dbReference type="Pfam" id="PF25556">
    <property type="entry name" value="SET_TTL"/>
    <property type="match status" value="1"/>
</dbReference>